<dbReference type="InterPro" id="IPR005145">
    <property type="entry name" value="Sua5_C"/>
</dbReference>
<dbReference type="EMBL" id="BPQH01000005">
    <property type="protein sequence ID" value="GJD49203.1"/>
    <property type="molecule type" value="Genomic_DNA"/>
</dbReference>
<dbReference type="PANTHER" id="PTHR17490:SF16">
    <property type="entry name" value="THREONYLCARBAMOYL-AMP SYNTHASE"/>
    <property type="match status" value="1"/>
</dbReference>
<keyword evidence="6 13" id="KW-0808">Transferase</keyword>
<dbReference type="EC" id="2.7.7.87" evidence="3 13"/>
<feature type="compositionally biased region" description="Low complexity" evidence="14">
    <location>
        <begin position="13"/>
        <end position="25"/>
    </location>
</feature>
<dbReference type="InterPro" id="IPR038385">
    <property type="entry name" value="Sua5/YwlC_C"/>
</dbReference>
<keyword evidence="5 13" id="KW-0963">Cytoplasm</keyword>
<dbReference type="Pfam" id="PF01300">
    <property type="entry name" value="Sua5_yciO_yrdC"/>
    <property type="match status" value="1"/>
</dbReference>
<evidence type="ECO:0000313" key="16">
    <source>
        <dbReference type="EMBL" id="GJD49203.1"/>
    </source>
</evidence>
<dbReference type="Pfam" id="PF03481">
    <property type="entry name" value="Sua5_C"/>
    <property type="match status" value="1"/>
</dbReference>
<evidence type="ECO:0000256" key="4">
    <source>
        <dbReference type="ARBA" id="ARBA00015492"/>
    </source>
</evidence>
<evidence type="ECO:0000256" key="6">
    <source>
        <dbReference type="ARBA" id="ARBA00022679"/>
    </source>
</evidence>
<evidence type="ECO:0000256" key="1">
    <source>
        <dbReference type="ARBA" id="ARBA00004496"/>
    </source>
</evidence>
<comment type="function">
    <text evidence="13">Required for the formation of a threonylcarbamoyl group on adenosine at position 37 (t(6)A37) in tRNAs that read codons beginning with adenine.</text>
</comment>
<evidence type="ECO:0000256" key="3">
    <source>
        <dbReference type="ARBA" id="ARBA00012584"/>
    </source>
</evidence>
<evidence type="ECO:0000256" key="9">
    <source>
        <dbReference type="ARBA" id="ARBA00022741"/>
    </source>
</evidence>
<comment type="caution">
    <text evidence="16">The sequence shown here is derived from an EMBL/GenBank/DDBJ whole genome shotgun (WGS) entry which is preliminary data.</text>
</comment>
<reference evidence="16" key="1">
    <citation type="journal article" date="2021" name="Front. Microbiol.">
        <title>Comprehensive Comparative Genomics and Phenotyping of Methylobacterium Species.</title>
        <authorList>
            <person name="Alessa O."/>
            <person name="Ogura Y."/>
            <person name="Fujitani Y."/>
            <person name="Takami H."/>
            <person name="Hayashi T."/>
            <person name="Sahin N."/>
            <person name="Tani A."/>
        </authorList>
    </citation>
    <scope>NUCLEOTIDE SEQUENCE</scope>
    <source>
        <strain evidence="16">KCTC 52305</strain>
    </source>
</reference>
<comment type="similarity">
    <text evidence="2 13">Belongs to the SUA5 family.</text>
</comment>
<feature type="domain" description="YrdC-like" evidence="15">
    <location>
        <begin position="49"/>
        <end position="236"/>
    </location>
</feature>
<feature type="region of interest" description="Disordered" evidence="14">
    <location>
        <begin position="1"/>
        <end position="43"/>
    </location>
</feature>
<keyword evidence="17" id="KW-1185">Reference proteome</keyword>
<dbReference type="InterPro" id="IPR006070">
    <property type="entry name" value="Sua5-like_dom"/>
</dbReference>
<dbReference type="PROSITE" id="PS51163">
    <property type="entry name" value="YRDC"/>
    <property type="match status" value="1"/>
</dbReference>
<reference evidence="16" key="2">
    <citation type="submission" date="2021-08" db="EMBL/GenBank/DDBJ databases">
        <authorList>
            <person name="Tani A."/>
            <person name="Ola A."/>
            <person name="Ogura Y."/>
            <person name="Katsura K."/>
            <person name="Hayashi T."/>
        </authorList>
    </citation>
    <scope>NUCLEOTIDE SEQUENCE</scope>
    <source>
        <strain evidence="16">KCTC 52305</strain>
    </source>
</reference>
<evidence type="ECO:0000256" key="8">
    <source>
        <dbReference type="ARBA" id="ARBA00022695"/>
    </source>
</evidence>
<organism evidence="16 17">
    <name type="scientific">Methylobacterium crusticola</name>
    <dbReference type="NCBI Taxonomy" id="1697972"/>
    <lineage>
        <taxon>Bacteria</taxon>
        <taxon>Pseudomonadati</taxon>
        <taxon>Pseudomonadota</taxon>
        <taxon>Alphaproteobacteria</taxon>
        <taxon>Hyphomicrobiales</taxon>
        <taxon>Methylobacteriaceae</taxon>
        <taxon>Methylobacterium</taxon>
    </lineage>
</organism>
<evidence type="ECO:0000256" key="2">
    <source>
        <dbReference type="ARBA" id="ARBA00007663"/>
    </source>
</evidence>
<proteinExistence type="inferred from homology"/>
<evidence type="ECO:0000256" key="12">
    <source>
        <dbReference type="ARBA" id="ARBA00048366"/>
    </source>
</evidence>
<dbReference type="SUPFAM" id="SSF55821">
    <property type="entry name" value="YrdC/RibB"/>
    <property type="match status" value="1"/>
</dbReference>
<dbReference type="InterPro" id="IPR010923">
    <property type="entry name" value="T(6)A37_SUA5"/>
</dbReference>
<keyword evidence="8 13" id="KW-0548">Nucleotidyltransferase</keyword>
<dbReference type="Proteomes" id="UP001055167">
    <property type="component" value="Unassembled WGS sequence"/>
</dbReference>
<sequence length="368" mass="35852">MASDSLDVNQPHGSMAGPPARSAPAGGPPAPGPPASGAPAGTLRLGPDAAGVAEAAALLRAGALVAFPTETVYGLGADAGEPAAVAGIYAAKERPRFNPLIAHLPDLAAARREGAFGPAALRLAEAFWPGPLTLVVPAAEGGRICDLARAGLPSVALRVPAGGLAHALLAATGRPVAAPSANRSGRVSPTQAAHVLGDLDGRIAAILDGGPCPVGVESTIVACLAGGPALLRPGGVAREAIEAVLGGRLAALATAPEAPVAPGLLASHYAPRARVRLDAEAVAPGEAVLLFGAARPAGIEAAGACLDLSPAGDAVEAAANLFSHLRRLDASGAATIAVVPIPPAGLGEAIRDRLQRAAAPRPGGPAPP</sequence>
<dbReference type="Gene3D" id="3.40.50.11030">
    <property type="entry name" value="Threonylcarbamoyl-AMP synthase, C-terminal domain"/>
    <property type="match status" value="1"/>
</dbReference>
<accession>A0ABQ4QV93</accession>
<evidence type="ECO:0000313" key="17">
    <source>
        <dbReference type="Proteomes" id="UP001055167"/>
    </source>
</evidence>
<dbReference type="NCBIfam" id="TIGR00057">
    <property type="entry name" value="L-threonylcarbamoyladenylate synthase"/>
    <property type="match status" value="1"/>
</dbReference>
<evidence type="ECO:0000256" key="7">
    <source>
        <dbReference type="ARBA" id="ARBA00022694"/>
    </source>
</evidence>
<comment type="subcellular location">
    <subcellularLocation>
        <location evidence="1 13">Cytoplasm</location>
    </subcellularLocation>
</comment>
<gene>
    <name evidence="16" type="primary">ywlC</name>
    <name evidence="16" type="ORF">OPKNFCMD_1933</name>
</gene>
<name>A0ABQ4QV93_9HYPH</name>
<evidence type="ECO:0000256" key="11">
    <source>
        <dbReference type="ARBA" id="ARBA00029774"/>
    </source>
</evidence>
<keyword evidence="9 13" id="KW-0547">Nucleotide-binding</keyword>
<evidence type="ECO:0000259" key="15">
    <source>
        <dbReference type="PROSITE" id="PS51163"/>
    </source>
</evidence>
<dbReference type="InterPro" id="IPR050156">
    <property type="entry name" value="TC-AMP_synthase_SUA5"/>
</dbReference>
<dbReference type="Gene3D" id="3.90.870.10">
    <property type="entry name" value="DHBP synthase"/>
    <property type="match status" value="1"/>
</dbReference>
<comment type="catalytic activity">
    <reaction evidence="12 13">
        <text>L-threonine + hydrogencarbonate + ATP = L-threonylcarbamoyladenylate + diphosphate + H2O</text>
        <dbReference type="Rhea" id="RHEA:36407"/>
        <dbReference type="ChEBI" id="CHEBI:15377"/>
        <dbReference type="ChEBI" id="CHEBI:17544"/>
        <dbReference type="ChEBI" id="CHEBI:30616"/>
        <dbReference type="ChEBI" id="CHEBI:33019"/>
        <dbReference type="ChEBI" id="CHEBI:57926"/>
        <dbReference type="ChEBI" id="CHEBI:73682"/>
        <dbReference type="EC" id="2.7.7.87"/>
    </reaction>
</comment>
<protein>
    <recommendedName>
        <fullName evidence="4 13">Threonylcarbamoyl-AMP synthase</fullName>
        <shortName evidence="13">TC-AMP synthase</shortName>
        <ecNumber evidence="3 13">2.7.7.87</ecNumber>
    </recommendedName>
    <alternativeName>
        <fullName evidence="11 13">L-threonylcarbamoyladenylate synthase</fullName>
    </alternativeName>
</protein>
<dbReference type="PIRSF" id="PIRSF004930">
    <property type="entry name" value="Tln_factor_SUA5"/>
    <property type="match status" value="1"/>
</dbReference>
<dbReference type="InterPro" id="IPR017945">
    <property type="entry name" value="DHBP_synth_RibB-like_a/b_dom"/>
</dbReference>
<feature type="compositionally biased region" description="Pro residues" evidence="14">
    <location>
        <begin position="26"/>
        <end position="36"/>
    </location>
</feature>
<keyword evidence="10 13" id="KW-0067">ATP-binding</keyword>
<evidence type="ECO:0000256" key="14">
    <source>
        <dbReference type="SAM" id="MobiDB-lite"/>
    </source>
</evidence>
<evidence type="ECO:0000256" key="10">
    <source>
        <dbReference type="ARBA" id="ARBA00022840"/>
    </source>
</evidence>
<dbReference type="PANTHER" id="PTHR17490">
    <property type="entry name" value="SUA5"/>
    <property type="match status" value="1"/>
</dbReference>
<evidence type="ECO:0000256" key="13">
    <source>
        <dbReference type="PIRNR" id="PIRNR004930"/>
    </source>
</evidence>
<evidence type="ECO:0000256" key="5">
    <source>
        <dbReference type="ARBA" id="ARBA00022490"/>
    </source>
</evidence>
<feature type="compositionally biased region" description="Polar residues" evidence="14">
    <location>
        <begin position="1"/>
        <end position="12"/>
    </location>
</feature>
<keyword evidence="7 13" id="KW-0819">tRNA processing</keyword>